<evidence type="ECO:0000313" key="11">
    <source>
        <dbReference type="EMBL" id="TXL68175.1"/>
    </source>
</evidence>
<comment type="similarity">
    <text evidence="2">Belongs to the peptidase M20A family. ArgE subfamily.</text>
</comment>
<dbReference type="InterPro" id="IPR010169">
    <property type="entry name" value="AcOrn-deacetyl"/>
</dbReference>
<name>A0A5C8P4L9_9BURK</name>
<dbReference type="RefSeq" id="WP_147702316.1">
    <property type="nucleotide sequence ID" value="NZ_VDUY01000001.1"/>
</dbReference>
<dbReference type="InterPro" id="IPR002933">
    <property type="entry name" value="Peptidase_M20"/>
</dbReference>
<dbReference type="InterPro" id="IPR050072">
    <property type="entry name" value="Peptidase_M20A"/>
</dbReference>
<protein>
    <submittedName>
        <fullName evidence="11">Acetylornithine deacetylase</fullName>
        <ecNumber evidence="11">3.5.1.16</ecNumber>
    </submittedName>
</protein>
<evidence type="ECO:0000256" key="9">
    <source>
        <dbReference type="ARBA" id="ARBA00023285"/>
    </source>
</evidence>
<dbReference type="InterPro" id="IPR001261">
    <property type="entry name" value="ArgE/DapE_CS"/>
</dbReference>
<evidence type="ECO:0000256" key="3">
    <source>
        <dbReference type="ARBA" id="ARBA00022490"/>
    </source>
</evidence>
<dbReference type="OrthoDB" id="3665926at2"/>
<evidence type="ECO:0000259" key="10">
    <source>
        <dbReference type="Pfam" id="PF07687"/>
    </source>
</evidence>
<dbReference type="AlphaFoldDB" id="A0A5C8P4L9"/>
<evidence type="ECO:0000256" key="7">
    <source>
        <dbReference type="ARBA" id="ARBA00022801"/>
    </source>
</evidence>
<organism evidence="11 12">
    <name type="scientific">Zeimonas arvi</name>
    <dbReference type="NCBI Taxonomy" id="2498847"/>
    <lineage>
        <taxon>Bacteria</taxon>
        <taxon>Pseudomonadati</taxon>
        <taxon>Pseudomonadota</taxon>
        <taxon>Betaproteobacteria</taxon>
        <taxon>Burkholderiales</taxon>
        <taxon>Burkholderiaceae</taxon>
        <taxon>Zeimonas</taxon>
    </lineage>
</organism>
<dbReference type="SUPFAM" id="SSF55031">
    <property type="entry name" value="Bacterial exopeptidase dimerisation domain"/>
    <property type="match status" value="1"/>
</dbReference>
<dbReference type="NCBIfam" id="TIGR01892">
    <property type="entry name" value="AcOrn-deacetyl"/>
    <property type="match status" value="1"/>
</dbReference>
<dbReference type="NCBIfam" id="NF005710">
    <property type="entry name" value="PRK07522.1"/>
    <property type="match status" value="1"/>
</dbReference>
<evidence type="ECO:0000256" key="8">
    <source>
        <dbReference type="ARBA" id="ARBA00022833"/>
    </source>
</evidence>
<dbReference type="CDD" id="cd03894">
    <property type="entry name" value="M20_ArgE"/>
    <property type="match status" value="1"/>
</dbReference>
<dbReference type="PANTHER" id="PTHR43808">
    <property type="entry name" value="ACETYLORNITHINE DEACETYLASE"/>
    <property type="match status" value="1"/>
</dbReference>
<feature type="domain" description="Peptidase M20 dimerisation" evidence="10">
    <location>
        <begin position="175"/>
        <end position="282"/>
    </location>
</feature>
<evidence type="ECO:0000256" key="6">
    <source>
        <dbReference type="ARBA" id="ARBA00022723"/>
    </source>
</evidence>
<accession>A0A5C8P4L9</accession>
<dbReference type="PROSITE" id="PS00759">
    <property type="entry name" value="ARGE_DAPE_CPG2_2"/>
    <property type="match status" value="1"/>
</dbReference>
<dbReference type="SUPFAM" id="SSF53187">
    <property type="entry name" value="Zn-dependent exopeptidases"/>
    <property type="match status" value="1"/>
</dbReference>
<proteinExistence type="inferred from homology"/>
<reference evidence="11 12" key="1">
    <citation type="submission" date="2019-06" db="EMBL/GenBank/DDBJ databases">
        <title>Quisquiliibacterium sp. nov., isolated from a maize field.</title>
        <authorList>
            <person name="Lin S.-Y."/>
            <person name="Tsai C.-F."/>
            <person name="Young C.-C."/>
        </authorList>
    </citation>
    <scope>NUCLEOTIDE SEQUENCE [LARGE SCALE GENOMIC DNA]</scope>
    <source>
        <strain evidence="11 12">CC-CFT501</strain>
    </source>
</reference>
<keyword evidence="6" id="KW-0479">Metal-binding</keyword>
<dbReference type="EMBL" id="VDUY01000001">
    <property type="protein sequence ID" value="TXL68175.1"/>
    <property type="molecule type" value="Genomic_DNA"/>
</dbReference>
<evidence type="ECO:0000256" key="5">
    <source>
        <dbReference type="ARBA" id="ARBA00022605"/>
    </source>
</evidence>
<keyword evidence="12" id="KW-1185">Reference proteome</keyword>
<comment type="cofactor">
    <cofactor evidence="1">
        <name>Zn(2+)</name>
        <dbReference type="ChEBI" id="CHEBI:29105"/>
    </cofactor>
</comment>
<dbReference type="Gene3D" id="3.30.70.360">
    <property type="match status" value="1"/>
</dbReference>
<dbReference type="InterPro" id="IPR011650">
    <property type="entry name" value="Peptidase_M20_dimer"/>
</dbReference>
<dbReference type="GO" id="GO:0008777">
    <property type="term" value="F:acetylornithine deacetylase activity"/>
    <property type="evidence" value="ECO:0007669"/>
    <property type="project" value="UniProtKB-EC"/>
</dbReference>
<comment type="caution">
    <text evidence="11">The sequence shown here is derived from an EMBL/GenBank/DDBJ whole genome shotgun (WGS) entry which is preliminary data.</text>
</comment>
<gene>
    <name evidence="11" type="primary">argE</name>
    <name evidence="11" type="ORF">FHP08_00270</name>
</gene>
<dbReference type="GO" id="GO:0046872">
    <property type="term" value="F:metal ion binding"/>
    <property type="evidence" value="ECO:0007669"/>
    <property type="project" value="UniProtKB-KW"/>
</dbReference>
<dbReference type="PROSITE" id="PS00758">
    <property type="entry name" value="ARGE_DAPE_CPG2_1"/>
    <property type="match status" value="1"/>
</dbReference>
<keyword evidence="5" id="KW-0028">Amino-acid biosynthesis</keyword>
<keyword evidence="3" id="KW-0963">Cytoplasm</keyword>
<dbReference type="Pfam" id="PF01546">
    <property type="entry name" value="Peptidase_M20"/>
    <property type="match status" value="1"/>
</dbReference>
<dbReference type="Gene3D" id="3.40.630.10">
    <property type="entry name" value="Zn peptidases"/>
    <property type="match status" value="1"/>
</dbReference>
<keyword evidence="8" id="KW-0862">Zinc</keyword>
<dbReference type="Proteomes" id="UP000321548">
    <property type="component" value="Unassembled WGS sequence"/>
</dbReference>
<sequence>MTDKRPQAPLATLERLVAFDTVSANSNAALIDWAAERLEAVGAKVMVQHAPEPGKANLFATIGPEDVPGLMLSGHSDVVPVAGQAWTTDPFVLTRKGDNLYARGSADMKGFIACVLDAAPRFAAGGLKQPLHVALSYNEETNMHGMRQLAGHLASAPVKPAACLIGEPTSMQVVVANKGAAGFKVKVRGHSVHSSLRDSGVSAVEIAAEIIHFVSELQQELRAAARHDGFEFPHTSVHVGRIQGGTAHNITAKDCEFLLEIRALPGQRATDILARIRAFCDGLEPAMKAISPECGIAIEEVFDTPALDERGNTYLAKAIMPLCGHFVPGRVSFGTEAGILQDIGVPTVVCGPGRIAVAHQPDEHVEVEQLEQCMKFLFVLAERMEQGISLRG</sequence>
<evidence type="ECO:0000256" key="2">
    <source>
        <dbReference type="ARBA" id="ARBA00005691"/>
    </source>
</evidence>
<keyword evidence="9" id="KW-0170">Cobalt</keyword>
<dbReference type="PANTHER" id="PTHR43808:SF31">
    <property type="entry name" value="N-ACETYL-L-CITRULLINE DEACETYLASE"/>
    <property type="match status" value="1"/>
</dbReference>
<dbReference type="GO" id="GO:0006526">
    <property type="term" value="P:L-arginine biosynthetic process"/>
    <property type="evidence" value="ECO:0007669"/>
    <property type="project" value="UniProtKB-KW"/>
</dbReference>
<evidence type="ECO:0000313" key="12">
    <source>
        <dbReference type="Proteomes" id="UP000321548"/>
    </source>
</evidence>
<dbReference type="Pfam" id="PF07687">
    <property type="entry name" value="M20_dimer"/>
    <property type="match status" value="1"/>
</dbReference>
<dbReference type="EC" id="3.5.1.16" evidence="11"/>
<keyword evidence="4" id="KW-0055">Arginine biosynthesis</keyword>
<keyword evidence="7 11" id="KW-0378">Hydrolase</keyword>
<evidence type="ECO:0000256" key="1">
    <source>
        <dbReference type="ARBA" id="ARBA00001947"/>
    </source>
</evidence>
<evidence type="ECO:0000256" key="4">
    <source>
        <dbReference type="ARBA" id="ARBA00022571"/>
    </source>
</evidence>
<dbReference type="InterPro" id="IPR036264">
    <property type="entry name" value="Bact_exopeptidase_dim_dom"/>
</dbReference>